<gene>
    <name evidence="2" type="ORF">SEMRO_1596_G284790.1</name>
</gene>
<organism evidence="2 3">
    <name type="scientific">Seminavis robusta</name>
    <dbReference type="NCBI Taxonomy" id="568900"/>
    <lineage>
        <taxon>Eukaryota</taxon>
        <taxon>Sar</taxon>
        <taxon>Stramenopiles</taxon>
        <taxon>Ochrophyta</taxon>
        <taxon>Bacillariophyta</taxon>
        <taxon>Bacillariophyceae</taxon>
        <taxon>Bacillariophycidae</taxon>
        <taxon>Naviculales</taxon>
        <taxon>Naviculaceae</taxon>
        <taxon>Seminavis</taxon>
    </lineage>
</organism>
<dbReference type="InterPro" id="IPR032675">
    <property type="entry name" value="LRR_dom_sf"/>
</dbReference>
<reference evidence="2" key="1">
    <citation type="submission" date="2020-06" db="EMBL/GenBank/DDBJ databases">
        <authorList>
            <consortium name="Plant Systems Biology data submission"/>
        </authorList>
    </citation>
    <scope>NUCLEOTIDE SEQUENCE</scope>
    <source>
        <strain evidence="2">D6</strain>
    </source>
</reference>
<dbReference type="EMBL" id="CAICTM010001594">
    <property type="protein sequence ID" value="CAB9524860.1"/>
    <property type="molecule type" value="Genomic_DNA"/>
</dbReference>
<accession>A0A9N8HU34</accession>
<protein>
    <submittedName>
        <fullName evidence="2">Uncharacterized protein</fullName>
    </submittedName>
</protein>
<name>A0A9N8HU34_9STRA</name>
<comment type="caution">
    <text evidence="2">The sequence shown here is derived from an EMBL/GenBank/DDBJ whole genome shotgun (WGS) entry which is preliminary data.</text>
</comment>
<sequence>MNQISVGNSNTSHGEDDWQVPSTKRDASEELSSIFASSIEWGRNKELVRRFLKILESHDSLRETLFSFPWRPAGWNKYDYVGKTRSGRRMNLSLSPLCHLIFAGGDLASIKSIYRKQNLDQRQAVTNRNKEINPLHVACISPRTSKEIISLLVQYETPYNIQRTTRHNLPDQLNRLPIHHFVLRCWAQDKNDQDNLLSNNNEESIQEVLTLLIGPFSAGIRSHNLMTTVFMLAVEKNVHRAIPYLASRFVDLGWNRDLNLKGLDITAALGLTNPAVLAKLATLHVGTRTAPQPEALRLLFTALEKNKSIGYLNVTMADDIPTEETLKAFESFVAENRSVKRLALHAGTSEPARTGSAMMLNALVRGMQSNWTLQDLELCYFVLRGNDTLLVSLFRCAPERMDLVKCEWMAEDPLTTQEVLSYGLTRLTCLTMWGAAFQSESSIAVVLGRLENVPTLKELKIDHLQLQTCGRVAADALSKLSNHRPSLLKIHVTGCPVDLTSICEGLKTNTTLTTLNVELDNSYKQHFERLAALLGDHNTTLLHFSCNGSNFTPESSACPWGYSSIYYYLELNHLGRGEVRQMQLSLEQFVSRLQQVIEGSEEGQYYAREYPIAGDVSLLYGLLRETPAQWSVAAGDSTQKRADTRRRKRTRMDEERRPEKALKLL</sequence>
<dbReference type="PANTHER" id="PTHR47679">
    <property type="entry name" value="PROTEIN TORNADO 1"/>
    <property type="match status" value="1"/>
</dbReference>
<feature type="compositionally biased region" description="Polar residues" evidence="1">
    <location>
        <begin position="1"/>
        <end position="12"/>
    </location>
</feature>
<evidence type="ECO:0000313" key="2">
    <source>
        <dbReference type="EMBL" id="CAB9524860.1"/>
    </source>
</evidence>
<proteinExistence type="predicted"/>
<dbReference type="SUPFAM" id="SSF52047">
    <property type="entry name" value="RNI-like"/>
    <property type="match status" value="1"/>
</dbReference>
<dbReference type="PANTHER" id="PTHR47679:SF2">
    <property type="entry name" value="C-TERMINAL OF ROC (COR) DOMAIN-CONTAINING PROTEIN"/>
    <property type="match status" value="1"/>
</dbReference>
<evidence type="ECO:0000313" key="3">
    <source>
        <dbReference type="Proteomes" id="UP001153069"/>
    </source>
</evidence>
<feature type="region of interest" description="Disordered" evidence="1">
    <location>
        <begin position="633"/>
        <end position="665"/>
    </location>
</feature>
<feature type="compositionally biased region" description="Basic and acidic residues" evidence="1">
    <location>
        <begin position="651"/>
        <end position="665"/>
    </location>
</feature>
<dbReference type="Proteomes" id="UP001153069">
    <property type="component" value="Unassembled WGS sequence"/>
</dbReference>
<keyword evidence="3" id="KW-1185">Reference proteome</keyword>
<dbReference type="Gene3D" id="3.80.10.10">
    <property type="entry name" value="Ribonuclease Inhibitor"/>
    <property type="match status" value="1"/>
</dbReference>
<dbReference type="AlphaFoldDB" id="A0A9N8HU34"/>
<evidence type="ECO:0000256" key="1">
    <source>
        <dbReference type="SAM" id="MobiDB-lite"/>
    </source>
</evidence>
<feature type="region of interest" description="Disordered" evidence="1">
    <location>
        <begin position="1"/>
        <end position="25"/>
    </location>
</feature>